<proteinExistence type="inferred from homology"/>
<dbReference type="EMBL" id="QHHQ01000002">
    <property type="protein sequence ID" value="RAI02080.1"/>
    <property type="molecule type" value="Genomic_DNA"/>
</dbReference>
<dbReference type="CDD" id="cd05233">
    <property type="entry name" value="SDR_c"/>
    <property type="match status" value="1"/>
</dbReference>
<gene>
    <name evidence="3" type="ORF">DLJ53_11945</name>
</gene>
<sequence>MAERLAQRVAIVTGGAGGIGGATGRVFCEEGASVLLVDPDQDALTDVVAGIRRDVPDAKVEGAALDVSGEDACVDAVARARALFGNVDILVNNAGIRSYEPLAEAKAETWDRVLAVNLLSYAYMAKAAMPDLRQAGNGAIVNISSTYGVTGRAGMGQYDATKAGIIAMTRTLAFEEAEHGVRANSLCPGYTLTPFHIRRAAAAGTSEADLRAAPVHDCIMKRWCDPREIAIPILWLASDEASYITATNLMVDGGRPVM</sequence>
<organism evidence="3 4">
    <name type="scientific">Acuticoccus sediminis</name>
    <dbReference type="NCBI Taxonomy" id="2184697"/>
    <lineage>
        <taxon>Bacteria</taxon>
        <taxon>Pseudomonadati</taxon>
        <taxon>Pseudomonadota</taxon>
        <taxon>Alphaproteobacteria</taxon>
        <taxon>Hyphomicrobiales</taxon>
        <taxon>Amorphaceae</taxon>
        <taxon>Acuticoccus</taxon>
    </lineage>
</organism>
<dbReference type="PANTHER" id="PTHR24321:SF8">
    <property type="entry name" value="ESTRADIOL 17-BETA-DEHYDROGENASE 8-RELATED"/>
    <property type="match status" value="1"/>
</dbReference>
<dbReference type="SUPFAM" id="SSF51735">
    <property type="entry name" value="NAD(P)-binding Rossmann-fold domains"/>
    <property type="match status" value="1"/>
</dbReference>
<evidence type="ECO:0000313" key="3">
    <source>
        <dbReference type="EMBL" id="RAI02080.1"/>
    </source>
</evidence>
<protein>
    <submittedName>
        <fullName evidence="3">Short-chain dehydrogenase</fullName>
    </submittedName>
</protein>
<keyword evidence="4" id="KW-1185">Reference proteome</keyword>
<accession>A0A8B2NZT9</accession>
<dbReference type="InterPro" id="IPR002347">
    <property type="entry name" value="SDR_fam"/>
</dbReference>
<dbReference type="PRINTS" id="PR00081">
    <property type="entry name" value="GDHRDH"/>
</dbReference>
<dbReference type="Gene3D" id="3.40.50.720">
    <property type="entry name" value="NAD(P)-binding Rossmann-like Domain"/>
    <property type="match status" value="1"/>
</dbReference>
<dbReference type="RefSeq" id="WP_111345397.1">
    <property type="nucleotide sequence ID" value="NZ_QHHQ01000002.1"/>
</dbReference>
<dbReference type="Proteomes" id="UP000249590">
    <property type="component" value="Unassembled WGS sequence"/>
</dbReference>
<evidence type="ECO:0000256" key="2">
    <source>
        <dbReference type="ARBA" id="ARBA00023002"/>
    </source>
</evidence>
<dbReference type="AlphaFoldDB" id="A0A8B2NZT9"/>
<dbReference type="InterPro" id="IPR036291">
    <property type="entry name" value="NAD(P)-bd_dom_sf"/>
</dbReference>
<evidence type="ECO:0000313" key="4">
    <source>
        <dbReference type="Proteomes" id="UP000249590"/>
    </source>
</evidence>
<dbReference type="OrthoDB" id="7157698at2"/>
<keyword evidence="2" id="KW-0560">Oxidoreductase</keyword>
<dbReference type="GO" id="GO:0016491">
    <property type="term" value="F:oxidoreductase activity"/>
    <property type="evidence" value="ECO:0007669"/>
    <property type="project" value="UniProtKB-KW"/>
</dbReference>
<comment type="similarity">
    <text evidence="1">Belongs to the short-chain dehydrogenases/reductases (SDR) family.</text>
</comment>
<name>A0A8B2NZT9_9HYPH</name>
<evidence type="ECO:0000256" key="1">
    <source>
        <dbReference type="ARBA" id="ARBA00006484"/>
    </source>
</evidence>
<dbReference type="FunFam" id="3.40.50.720:FF:000084">
    <property type="entry name" value="Short-chain dehydrogenase reductase"/>
    <property type="match status" value="1"/>
</dbReference>
<comment type="caution">
    <text evidence="3">The sequence shown here is derived from an EMBL/GenBank/DDBJ whole genome shotgun (WGS) entry which is preliminary data.</text>
</comment>
<reference evidence="3 4" key="1">
    <citation type="submission" date="2018-05" db="EMBL/GenBank/DDBJ databases">
        <title>Acuticoccus sediminis sp. nov., isolated from deep-sea sediment of Indian Ocean.</title>
        <authorList>
            <person name="Liu X."/>
            <person name="Lai Q."/>
            <person name="Du Y."/>
            <person name="Sun F."/>
            <person name="Zhang X."/>
            <person name="Wang S."/>
            <person name="Shao Z."/>
        </authorList>
    </citation>
    <scope>NUCLEOTIDE SEQUENCE [LARGE SCALE GENOMIC DNA]</scope>
    <source>
        <strain evidence="3 4">PTG4-2</strain>
    </source>
</reference>
<dbReference type="Pfam" id="PF13561">
    <property type="entry name" value="adh_short_C2"/>
    <property type="match status" value="1"/>
</dbReference>
<dbReference type="PRINTS" id="PR00080">
    <property type="entry name" value="SDRFAMILY"/>
</dbReference>
<dbReference type="PANTHER" id="PTHR24321">
    <property type="entry name" value="DEHYDROGENASES, SHORT CHAIN"/>
    <property type="match status" value="1"/>
</dbReference>